<dbReference type="Proteomes" id="UP000036947">
    <property type="component" value="Unassembled WGS sequence"/>
</dbReference>
<evidence type="ECO:0000256" key="1">
    <source>
        <dbReference type="SAM" id="MobiDB-lite"/>
    </source>
</evidence>
<comment type="caution">
    <text evidence="2">The sequence shown here is derived from an EMBL/GenBank/DDBJ whole genome shotgun (WGS) entry which is preliminary data.</text>
</comment>
<dbReference type="AntiFam" id="ANF00192">
    <property type="entry name" value="Shadow ORF (opposite ethA)"/>
</dbReference>
<name>A0A0L0NB62_TOLOC</name>
<accession>A0A0L0NB62</accession>
<proteinExistence type="predicted"/>
<organism evidence="2 3">
    <name type="scientific">Tolypocladium ophioglossoides (strain CBS 100239)</name>
    <name type="common">Snaketongue truffleclub</name>
    <name type="synonym">Elaphocordyceps ophioglossoides</name>
    <dbReference type="NCBI Taxonomy" id="1163406"/>
    <lineage>
        <taxon>Eukaryota</taxon>
        <taxon>Fungi</taxon>
        <taxon>Dikarya</taxon>
        <taxon>Ascomycota</taxon>
        <taxon>Pezizomycotina</taxon>
        <taxon>Sordariomycetes</taxon>
        <taxon>Hypocreomycetidae</taxon>
        <taxon>Hypocreales</taxon>
        <taxon>Ophiocordycipitaceae</taxon>
        <taxon>Tolypocladium</taxon>
    </lineage>
</organism>
<dbReference type="EMBL" id="LFRF01000010">
    <property type="protein sequence ID" value="KND90995.1"/>
    <property type="molecule type" value="Genomic_DNA"/>
</dbReference>
<gene>
    <name evidence="2" type="ORF">TOPH_04252</name>
</gene>
<reference evidence="2 3" key="1">
    <citation type="journal article" date="2015" name="BMC Genomics">
        <title>The genome of the truffle-parasite Tolypocladium ophioglossoides and the evolution of antifungal peptaibiotics.</title>
        <authorList>
            <person name="Quandt C.A."/>
            <person name="Bushley K.E."/>
            <person name="Spatafora J.W."/>
        </authorList>
    </citation>
    <scope>NUCLEOTIDE SEQUENCE [LARGE SCALE GENOMIC DNA]</scope>
    <source>
        <strain evidence="2 3">CBS 100239</strain>
    </source>
</reference>
<keyword evidence="3" id="KW-1185">Reference proteome</keyword>
<protein>
    <submittedName>
        <fullName evidence="2">Uncharacterized protein</fullName>
    </submittedName>
</protein>
<feature type="region of interest" description="Disordered" evidence="1">
    <location>
        <begin position="261"/>
        <end position="289"/>
    </location>
</feature>
<evidence type="ECO:0000313" key="3">
    <source>
        <dbReference type="Proteomes" id="UP000036947"/>
    </source>
</evidence>
<dbReference type="AlphaFoldDB" id="A0A0L0NB62"/>
<evidence type="ECO:0000313" key="2">
    <source>
        <dbReference type="EMBL" id="KND90995.1"/>
    </source>
</evidence>
<sequence length="513" mass="54756">MQCVMRQLIIHSNILLPLHGAIHQALVHAPKPQAPDIAEPMRPPVPRVLARDLGYPVGGPEEVVAVRVDGNLARHALVAHQRRHHLGGLLVLHALDDLDERLGHGISAGRPGLHHVAEDVAHVGQGLEHAAAPGVVRAAVDGLAVDDGLHAVHDLKVEARRRDDDVRVQRAAGLEQDAAGCDRLDDVRHDLAVVPVQRLEEVAIRAHAKPLLGGIVPRVEVDVDVHAGRQLLLGQPGEGPSARVREADQELRRGDLQAQVLPPAEPVGPASGEHLPQQLLGRGPAGYGEDKRRAALEHGDLGGRLCHDGEHGDGRGAGSDDDDLLVGIVEVLGPPLRVGNRAGEGVEARDDGVERPVIRVVAGAEEDEVGRKDLLRALGVDGEAPELVLVAPLAVRHLVAEADAVHDAVLARRILEVRDDLGPGDDLVLMGPRMPLEAKRGHGRVRAEARVLEEVPGAANDGAALEDGDLAVRELLAQDMRRVDAREARSQDEEVVMLRNVAHGRGCITQLRC</sequence>